<dbReference type="InParanoid" id="T0RGV1"/>
<evidence type="ECO:0000313" key="2">
    <source>
        <dbReference type="EMBL" id="EQC29012.1"/>
    </source>
</evidence>
<evidence type="ECO:0000259" key="1">
    <source>
        <dbReference type="PROSITE" id="PS50003"/>
    </source>
</evidence>
<proteinExistence type="predicted"/>
<gene>
    <name evidence="2" type="ORF">SDRG_13347</name>
</gene>
<dbReference type="PROSITE" id="PS50003">
    <property type="entry name" value="PH_DOMAIN"/>
    <property type="match status" value="1"/>
</dbReference>
<sequence>MGALGAFLRHEFVLVQNDEATRFFAPSLAEKLRWLQVLRSSVQRLAQGGTGMNLSHNRVVPKAKTARPGRMSAKQVVEPALPDVAYIVSAFPPLES</sequence>
<dbReference type="Proteomes" id="UP000030762">
    <property type="component" value="Unassembled WGS sequence"/>
</dbReference>
<dbReference type="SUPFAM" id="SSF50729">
    <property type="entry name" value="PH domain-like"/>
    <property type="match status" value="1"/>
</dbReference>
<protein>
    <recommendedName>
        <fullName evidence="1">PH domain-containing protein</fullName>
    </recommendedName>
</protein>
<evidence type="ECO:0000313" key="3">
    <source>
        <dbReference type="Proteomes" id="UP000030762"/>
    </source>
</evidence>
<dbReference type="VEuPathDB" id="FungiDB:SDRG_13347"/>
<organism evidence="2 3">
    <name type="scientific">Saprolegnia diclina (strain VS20)</name>
    <dbReference type="NCBI Taxonomy" id="1156394"/>
    <lineage>
        <taxon>Eukaryota</taxon>
        <taxon>Sar</taxon>
        <taxon>Stramenopiles</taxon>
        <taxon>Oomycota</taxon>
        <taxon>Saprolegniomycetes</taxon>
        <taxon>Saprolegniales</taxon>
        <taxon>Saprolegniaceae</taxon>
        <taxon>Saprolegnia</taxon>
    </lineage>
</organism>
<dbReference type="AlphaFoldDB" id="T0RGV1"/>
<dbReference type="InterPro" id="IPR001849">
    <property type="entry name" value="PH_domain"/>
</dbReference>
<accession>T0RGV1</accession>
<name>T0RGV1_SAPDV</name>
<feature type="domain" description="PH" evidence="1">
    <location>
        <begin position="1"/>
        <end position="43"/>
    </location>
</feature>
<reference evidence="2 3" key="1">
    <citation type="submission" date="2012-04" db="EMBL/GenBank/DDBJ databases">
        <title>The Genome Sequence of Saprolegnia declina VS20.</title>
        <authorList>
            <consortium name="The Broad Institute Genome Sequencing Platform"/>
            <person name="Russ C."/>
            <person name="Nusbaum C."/>
            <person name="Tyler B."/>
            <person name="van West P."/>
            <person name="Dieguez-Uribeondo J."/>
            <person name="de Bruijn I."/>
            <person name="Tripathy S."/>
            <person name="Jiang R."/>
            <person name="Young S.K."/>
            <person name="Zeng Q."/>
            <person name="Gargeya S."/>
            <person name="Fitzgerald M."/>
            <person name="Haas B."/>
            <person name="Abouelleil A."/>
            <person name="Alvarado L."/>
            <person name="Arachchi H.M."/>
            <person name="Berlin A."/>
            <person name="Chapman S.B."/>
            <person name="Goldberg J."/>
            <person name="Griggs A."/>
            <person name="Gujja S."/>
            <person name="Hansen M."/>
            <person name="Howarth C."/>
            <person name="Imamovic A."/>
            <person name="Larimer J."/>
            <person name="McCowen C."/>
            <person name="Montmayeur A."/>
            <person name="Murphy C."/>
            <person name="Neiman D."/>
            <person name="Pearson M."/>
            <person name="Priest M."/>
            <person name="Roberts A."/>
            <person name="Saif S."/>
            <person name="Shea T."/>
            <person name="Sisk P."/>
            <person name="Sykes S."/>
            <person name="Wortman J."/>
            <person name="Nusbaum C."/>
            <person name="Birren B."/>
        </authorList>
    </citation>
    <scope>NUCLEOTIDE SEQUENCE [LARGE SCALE GENOMIC DNA]</scope>
    <source>
        <strain evidence="2 3">VS20</strain>
    </source>
</reference>
<keyword evidence="3" id="KW-1185">Reference proteome</keyword>
<dbReference type="GeneID" id="19954074"/>
<dbReference type="RefSeq" id="XP_008617651.1">
    <property type="nucleotide sequence ID" value="XM_008619429.1"/>
</dbReference>
<dbReference type="EMBL" id="JH767189">
    <property type="protein sequence ID" value="EQC29012.1"/>
    <property type="molecule type" value="Genomic_DNA"/>
</dbReference>